<keyword evidence="6" id="KW-0274">FAD</keyword>
<dbReference type="Gene3D" id="3.90.660.10">
    <property type="match status" value="1"/>
</dbReference>
<dbReference type="EMBL" id="JARQZJ010000093">
    <property type="protein sequence ID" value="KAK9884537.1"/>
    <property type="molecule type" value="Genomic_DNA"/>
</dbReference>
<evidence type="ECO:0000259" key="8">
    <source>
        <dbReference type="Pfam" id="PF01593"/>
    </source>
</evidence>
<dbReference type="SUPFAM" id="SSF51905">
    <property type="entry name" value="FAD/NAD(P)-binding domain"/>
    <property type="match status" value="1"/>
</dbReference>
<evidence type="ECO:0000256" key="5">
    <source>
        <dbReference type="ARBA" id="ARBA00022630"/>
    </source>
</evidence>
<evidence type="ECO:0000256" key="4">
    <source>
        <dbReference type="ARBA" id="ARBA00022490"/>
    </source>
</evidence>
<comment type="similarity">
    <text evidence="3">Belongs to the flavin monoamine oxidase family.</text>
</comment>
<dbReference type="GO" id="GO:0005737">
    <property type="term" value="C:cytoplasm"/>
    <property type="evidence" value="ECO:0007669"/>
    <property type="project" value="UniProtKB-SubCell"/>
</dbReference>
<dbReference type="SUPFAM" id="SSF54373">
    <property type="entry name" value="FAD-linked reductases, C-terminal domain"/>
    <property type="match status" value="1"/>
</dbReference>
<gene>
    <name evidence="9" type="ORF">WA026_007378</name>
</gene>
<comment type="cofactor">
    <cofactor evidence="1">
        <name>FAD</name>
        <dbReference type="ChEBI" id="CHEBI:57692"/>
    </cofactor>
</comment>
<dbReference type="Gene3D" id="3.50.50.60">
    <property type="entry name" value="FAD/NAD(P)-binding domain"/>
    <property type="match status" value="2"/>
</dbReference>
<keyword evidence="7" id="KW-0560">Oxidoreductase</keyword>
<dbReference type="InterPro" id="IPR002937">
    <property type="entry name" value="Amino_oxidase"/>
</dbReference>
<feature type="domain" description="Amine oxidase" evidence="8">
    <location>
        <begin position="79"/>
        <end position="560"/>
    </location>
</feature>
<dbReference type="PANTHER" id="PTHR10742:SF405">
    <property type="entry name" value="PEROXISOMAL N(1)-ACETYL-SPERMINE_SPERMIDINE OXIDASE"/>
    <property type="match status" value="1"/>
</dbReference>
<reference evidence="9 10" key="1">
    <citation type="submission" date="2023-03" db="EMBL/GenBank/DDBJ databases">
        <title>Genome insight into feeding habits of ladybird beetles.</title>
        <authorList>
            <person name="Li H.-S."/>
            <person name="Huang Y.-H."/>
            <person name="Pang H."/>
        </authorList>
    </citation>
    <scope>NUCLEOTIDE SEQUENCE [LARGE SCALE GENOMIC DNA]</scope>
    <source>
        <strain evidence="9">SYSU_2023b</strain>
        <tissue evidence="9">Whole body</tissue>
    </source>
</reference>
<accession>A0AAW1UX30</accession>
<comment type="subcellular location">
    <subcellularLocation>
        <location evidence="2">Cytoplasm</location>
    </subcellularLocation>
</comment>
<evidence type="ECO:0000256" key="6">
    <source>
        <dbReference type="ARBA" id="ARBA00022827"/>
    </source>
</evidence>
<dbReference type="AlphaFoldDB" id="A0AAW1UX30"/>
<keyword evidence="4" id="KW-0963">Cytoplasm</keyword>
<comment type="caution">
    <text evidence="9">The sequence shown here is derived from an EMBL/GenBank/DDBJ whole genome shotgun (WGS) entry which is preliminary data.</text>
</comment>
<proteinExistence type="inferred from homology"/>
<name>A0AAW1UX30_9CUCU</name>
<dbReference type="GO" id="GO:0046592">
    <property type="term" value="F:polyamine oxidase activity"/>
    <property type="evidence" value="ECO:0007669"/>
    <property type="project" value="TreeGrafter"/>
</dbReference>
<dbReference type="PANTHER" id="PTHR10742">
    <property type="entry name" value="FLAVIN MONOAMINE OXIDASE"/>
    <property type="match status" value="1"/>
</dbReference>
<evidence type="ECO:0000313" key="9">
    <source>
        <dbReference type="EMBL" id="KAK9884537.1"/>
    </source>
</evidence>
<keyword evidence="5" id="KW-0285">Flavoprotein</keyword>
<keyword evidence="10" id="KW-1185">Reference proteome</keyword>
<dbReference type="Pfam" id="PF01593">
    <property type="entry name" value="Amino_oxidase"/>
    <property type="match status" value="1"/>
</dbReference>
<evidence type="ECO:0000256" key="3">
    <source>
        <dbReference type="ARBA" id="ARBA00005995"/>
    </source>
</evidence>
<evidence type="ECO:0000256" key="2">
    <source>
        <dbReference type="ARBA" id="ARBA00004496"/>
    </source>
</evidence>
<evidence type="ECO:0000313" key="10">
    <source>
        <dbReference type="Proteomes" id="UP001431783"/>
    </source>
</evidence>
<dbReference type="Proteomes" id="UP001431783">
    <property type="component" value="Unassembled WGS sequence"/>
</dbReference>
<dbReference type="InterPro" id="IPR036188">
    <property type="entry name" value="FAD/NAD-bd_sf"/>
</dbReference>
<dbReference type="InterPro" id="IPR050281">
    <property type="entry name" value="Flavin_monoamine_oxidase"/>
</dbReference>
<protein>
    <recommendedName>
        <fullName evidence="8">Amine oxidase domain-containing protein</fullName>
    </recommendedName>
</protein>
<evidence type="ECO:0000256" key="7">
    <source>
        <dbReference type="ARBA" id="ARBA00023002"/>
    </source>
</evidence>
<organism evidence="9 10">
    <name type="scientific">Henosepilachna vigintioctopunctata</name>
    <dbReference type="NCBI Taxonomy" id="420089"/>
    <lineage>
        <taxon>Eukaryota</taxon>
        <taxon>Metazoa</taxon>
        <taxon>Ecdysozoa</taxon>
        <taxon>Arthropoda</taxon>
        <taxon>Hexapoda</taxon>
        <taxon>Insecta</taxon>
        <taxon>Pterygota</taxon>
        <taxon>Neoptera</taxon>
        <taxon>Endopterygota</taxon>
        <taxon>Coleoptera</taxon>
        <taxon>Polyphaga</taxon>
        <taxon>Cucujiformia</taxon>
        <taxon>Coccinelloidea</taxon>
        <taxon>Coccinellidae</taxon>
        <taxon>Epilachninae</taxon>
        <taxon>Epilachnini</taxon>
        <taxon>Henosepilachna</taxon>
    </lineage>
</organism>
<sequence>MIRSIILRGIFTKRVHLYNNSDRFQIFSSSNNIFVSTVSCSDKHFKVIPCKIDMENNAKSSDNEVTKNKYKVIIIGAGIAGLSAAFHLTKNGMNDFILLEARNRIGGRIIPIQMGNEKVELGANWIHGVLGNPIYELAMQYGLVDIMQIPKPHKLVASTEKGKQIPFQVLREVYEAYLCFLRRCEEYYISQYLPPDGIDSVGQHIRLEISMYLDKVKDPEDRHLRRLLFECLLKRETCISGCDNMNEIDLLELGTYTELQGGNIILPGGYSSILQPFSQDIPSKNILLNHPVSLIKWSSCSDGNCSDDSEKTVIEENEPIGKHSKVTSTTPDSYQKIEVTANNKKYYGDHVICTIPLGVLKHKAKTLFQPQLPEYKLEAIDKLLFGVVDKIFLEYDRPFLNPNISEVMLLWETEENTNTKADISKSWFKKIYSFSKVTDTLLLGWVSGKEAEYMETLSNDIVINVCTDILRKFLNDPFVPKPKRCVCTSWASQQYTQGSYTAIAVGASQVDIECLALPLYNDEAETKPVLLFAGEHTHSNFYSTVHGAYLSGRTAAQAILTCDIPTELTIDCDEDTTDLSSWIQGICLE</sequence>
<evidence type="ECO:0000256" key="1">
    <source>
        <dbReference type="ARBA" id="ARBA00001974"/>
    </source>
</evidence>